<dbReference type="Proteomes" id="UP001285441">
    <property type="component" value="Unassembled WGS sequence"/>
</dbReference>
<comment type="caution">
    <text evidence="2">The sequence shown here is derived from an EMBL/GenBank/DDBJ whole genome shotgun (WGS) entry which is preliminary data.</text>
</comment>
<proteinExistence type="predicted"/>
<dbReference type="EMBL" id="JAULSW010000004">
    <property type="protein sequence ID" value="KAK3385987.1"/>
    <property type="molecule type" value="Genomic_DNA"/>
</dbReference>
<feature type="compositionally biased region" description="Low complexity" evidence="1">
    <location>
        <begin position="1"/>
        <end position="12"/>
    </location>
</feature>
<evidence type="ECO:0000313" key="2">
    <source>
        <dbReference type="EMBL" id="KAK3385987.1"/>
    </source>
</evidence>
<accession>A0AAE0U051</accession>
<protein>
    <submittedName>
        <fullName evidence="2">Uncharacterized protein</fullName>
    </submittedName>
</protein>
<name>A0AAE0U051_9PEZI</name>
<gene>
    <name evidence="2" type="ORF">B0H63DRAFT_473990</name>
</gene>
<feature type="region of interest" description="Disordered" evidence="1">
    <location>
        <begin position="1"/>
        <end position="20"/>
    </location>
</feature>
<reference evidence="2" key="1">
    <citation type="journal article" date="2023" name="Mol. Phylogenet. Evol.">
        <title>Genome-scale phylogeny and comparative genomics of the fungal order Sordariales.</title>
        <authorList>
            <person name="Hensen N."/>
            <person name="Bonometti L."/>
            <person name="Westerberg I."/>
            <person name="Brannstrom I.O."/>
            <person name="Guillou S."/>
            <person name="Cros-Aarteil S."/>
            <person name="Calhoun S."/>
            <person name="Haridas S."/>
            <person name="Kuo A."/>
            <person name="Mondo S."/>
            <person name="Pangilinan J."/>
            <person name="Riley R."/>
            <person name="LaButti K."/>
            <person name="Andreopoulos B."/>
            <person name="Lipzen A."/>
            <person name="Chen C."/>
            <person name="Yan M."/>
            <person name="Daum C."/>
            <person name="Ng V."/>
            <person name="Clum A."/>
            <person name="Steindorff A."/>
            <person name="Ohm R.A."/>
            <person name="Martin F."/>
            <person name="Silar P."/>
            <person name="Natvig D.O."/>
            <person name="Lalanne C."/>
            <person name="Gautier V."/>
            <person name="Ament-Velasquez S.L."/>
            <person name="Kruys A."/>
            <person name="Hutchinson M.I."/>
            <person name="Powell A.J."/>
            <person name="Barry K."/>
            <person name="Miller A.N."/>
            <person name="Grigoriev I.V."/>
            <person name="Debuchy R."/>
            <person name="Gladieux P."/>
            <person name="Hiltunen Thoren M."/>
            <person name="Johannesson H."/>
        </authorList>
    </citation>
    <scope>NUCLEOTIDE SEQUENCE</scope>
    <source>
        <strain evidence="2">CBS 232.78</strain>
    </source>
</reference>
<evidence type="ECO:0000313" key="3">
    <source>
        <dbReference type="Proteomes" id="UP001285441"/>
    </source>
</evidence>
<dbReference type="AlphaFoldDB" id="A0AAE0U051"/>
<organism evidence="2 3">
    <name type="scientific">Podospora didyma</name>
    <dbReference type="NCBI Taxonomy" id="330526"/>
    <lineage>
        <taxon>Eukaryota</taxon>
        <taxon>Fungi</taxon>
        <taxon>Dikarya</taxon>
        <taxon>Ascomycota</taxon>
        <taxon>Pezizomycotina</taxon>
        <taxon>Sordariomycetes</taxon>
        <taxon>Sordariomycetidae</taxon>
        <taxon>Sordariales</taxon>
        <taxon>Podosporaceae</taxon>
        <taxon>Podospora</taxon>
    </lineage>
</organism>
<keyword evidence="3" id="KW-1185">Reference proteome</keyword>
<reference evidence="2" key="2">
    <citation type="submission" date="2023-06" db="EMBL/GenBank/DDBJ databases">
        <authorList>
            <consortium name="Lawrence Berkeley National Laboratory"/>
            <person name="Haridas S."/>
            <person name="Hensen N."/>
            <person name="Bonometti L."/>
            <person name="Westerberg I."/>
            <person name="Brannstrom I.O."/>
            <person name="Guillou S."/>
            <person name="Cros-Aarteil S."/>
            <person name="Calhoun S."/>
            <person name="Kuo A."/>
            <person name="Mondo S."/>
            <person name="Pangilinan J."/>
            <person name="Riley R."/>
            <person name="LaButti K."/>
            <person name="Andreopoulos B."/>
            <person name="Lipzen A."/>
            <person name="Chen C."/>
            <person name="Yanf M."/>
            <person name="Daum C."/>
            <person name="Ng V."/>
            <person name="Clum A."/>
            <person name="Steindorff A."/>
            <person name="Ohm R."/>
            <person name="Martin F."/>
            <person name="Silar P."/>
            <person name="Natvig D."/>
            <person name="Lalanne C."/>
            <person name="Gautier V."/>
            <person name="Ament-velasquez S.L."/>
            <person name="Kruys A."/>
            <person name="Hutchinson M.I."/>
            <person name="Powell A.J."/>
            <person name="Barry K."/>
            <person name="Miller A.N."/>
            <person name="Grigoriev I.V."/>
            <person name="Debuchy R."/>
            <person name="Gladieux P."/>
            <person name="Thoren M.H."/>
            <person name="Johannesson H."/>
        </authorList>
    </citation>
    <scope>NUCLEOTIDE SEQUENCE</scope>
    <source>
        <strain evidence="2">CBS 232.78</strain>
    </source>
</reference>
<sequence>MSAQQQEQQQQQHPPANPSLETLPIELQRLILSSAGSLDVLAAFVHASPQLHATYSHDREAILRKCLARALKGILADAHAAHVSGARSFQLARDEPMLWNFLEHYQQRRKEEEHVLVRRLSLDDLVQMSRFHTSVVEPLVDHYAAWALPVIPYASPACISSPLSQTERRRIQRGIYRLQVHCNMCGSQGEGRSSPCFIQDPEEGTRVLASFPGYETEEMLCIHAFALDKYTSVFRQVAWDLNEIRNPEYKDVVMTAVNDDMILFPRSPGQYHKLGWAAPPIPPSTDAEPDINRPSLNALLYQGPTLLSTVCSIEANHKKLVETVRTGILAGMTHRDRYSNDWLGMEVSQAAQEIRRDDPELYNAYDEAYDNKVKTPFVFDSIDAPPRVWVVMWSGESCNLYGDWVPSYYRRWGYVMWDGWRI</sequence>
<evidence type="ECO:0000256" key="1">
    <source>
        <dbReference type="SAM" id="MobiDB-lite"/>
    </source>
</evidence>